<evidence type="ECO:0000313" key="1">
    <source>
        <dbReference type="EMBL" id="KAH0554064.1"/>
    </source>
</evidence>
<accession>A0AAV7IMK8</accession>
<keyword evidence="2" id="KW-1185">Reference proteome</keyword>
<sequence>MHITKSPVPNLEGENIVFYQSFKEINGIEWNTGSYSIDVLRRRILYVFQRGIKIFVKNDIKAEQLMNFIGREDYKPDTLSDLGFNENSVMRSSHCRYHNTNQQFSYCARDNAMKMVRWFLRMNNIMYFIIHFNGYYSDENEFTLKEVSIYGLDANELVLYNNLFVAKPPNNLNNYSSDIIENYNRNIYEKYGIEWTKDEFNYIESLPLSTSCFYHTHEDISSNKCVGDQANDMMNWIVRMKYYKIDNIETRIRFNKILQRLRQFD</sequence>
<gene>
    <name evidence="1" type="ORF">KQX54_007342</name>
</gene>
<name>A0AAV7IMK8_COTGL</name>
<protein>
    <submittedName>
        <fullName evidence="1">Uncharacterized protein</fullName>
    </submittedName>
</protein>
<comment type="caution">
    <text evidence="1">The sequence shown here is derived from an EMBL/GenBank/DDBJ whole genome shotgun (WGS) entry which is preliminary data.</text>
</comment>
<dbReference type="AlphaFoldDB" id="A0AAV7IMK8"/>
<dbReference type="Proteomes" id="UP000826195">
    <property type="component" value="Unassembled WGS sequence"/>
</dbReference>
<organism evidence="1 2">
    <name type="scientific">Cotesia glomerata</name>
    <name type="common">Lepidopteran parasitic wasp</name>
    <name type="synonym">Apanteles glomeratus</name>
    <dbReference type="NCBI Taxonomy" id="32391"/>
    <lineage>
        <taxon>Eukaryota</taxon>
        <taxon>Metazoa</taxon>
        <taxon>Ecdysozoa</taxon>
        <taxon>Arthropoda</taxon>
        <taxon>Hexapoda</taxon>
        <taxon>Insecta</taxon>
        <taxon>Pterygota</taxon>
        <taxon>Neoptera</taxon>
        <taxon>Endopterygota</taxon>
        <taxon>Hymenoptera</taxon>
        <taxon>Apocrita</taxon>
        <taxon>Ichneumonoidea</taxon>
        <taxon>Braconidae</taxon>
        <taxon>Microgastrinae</taxon>
        <taxon>Cotesia</taxon>
    </lineage>
</organism>
<reference evidence="1 2" key="1">
    <citation type="journal article" date="2021" name="J. Hered.">
        <title>A chromosome-level genome assembly of the parasitoid wasp, Cotesia glomerata (Hymenoptera: Braconidae).</title>
        <authorList>
            <person name="Pinto B.J."/>
            <person name="Weis J.J."/>
            <person name="Gamble T."/>
            <person name="Ode P.J."/>
            <person name="Paul R."/>
            <person name="Zaspel J.M."/>
        </authorList>
    </citation>
    <scope>NUCLEOTIDE SEQUENCE [LARGE SCALE GENOMIC DNA]</scope>
    <source>
        <strain evidence="1">CgM1</strain>
    </source>
</reference>
<evidence type="ECO:0000313" key="2">
    <source>
        <dbReference type="Proteomes" id="UP000826195"/>
    </source>
</evidence>
<dbReference type="EMBL" id="JAHXZJ010001119">
    <property type="protein sequence ID" value="KAH0554064.1"/>
    <property type="molecule type" value="Genomic_DNA"/>
</dbReference>
<proteinExistence type="predicted"/>